<evidence type="ECO:0000256" key="11">
    <source>
        <dbReference type="ARBA" id="ARBA00022840"/>
    </source>
</evidence>
<evidence type="ECO:0000256" key="15">
    <source>
        <dbReference type="ARBA" id="ARBA00043176"/>
    </source>
</evidence>
<keyword evidence="11" id="KW-0067">ATP-binding</keyword>
<dbReference type="InterPro" id="IPR013749">
    <property type="entry name" value="PM/HMP-P_kinase-1"/>
</dbReference>
<dbReference type="GO" id="GO:0008972">
    <property type="term" value="F:phosphomethylpyrimidine kinase activity"/>
    <property type="evidence" value="ECO:0007669"/>
    <property type="project" value="UniProtKB-EC"/>
</dbReference>
<keyword evidence="18" id="KW-1185">Reference proteome</keyword>
<evidence type="ECO:0000256" key="13">
    <source>
        <dbReference type="ARBA" id="ARBA00037917"/>
    </source>
</evidence>
<evidence type="ECO:0000256" key="3">
    <source>
        <dbReference type="ARBA" id="ARBA00004769"/>
    </source>
</evidence>
<dbReference type="EC" id="2.7.1.49" evidence="5"/>
<comment type="similarity">
    <text evidence="4">Belongs to the ThiD family.</text>
</comment>
<organism evidence="17 18">
    <name type="scientific">Paenibacillus beijingensis</name>
    <dbReference type="NCBI Taxonomy" id="1126833"/>
    <lineage>
        <taxon>Bacteria</taxon>
        <taxon>Bacillati</taxon>
        <taxon>Bacillota</taxon>
        <taxon>Bacilli</taxon>
        <taxon>Bacillales</taxon>
        <taxon>Paenibacillaceae</taxon>
        <taxon>Paenibacillus</taxon>
    </lineage>
</organism>
<evidence type="ECO:0000256" key="5">
    <source>
        <dbReference type="ARBA" id="ARBA00012135"/>
    </source>
</evidence>
<dbReference type="InterPro" id="IPR004399">
    <property type="entry name" value="HMP/HMP-P_kinase_dom"/>
</dbReference>
<dbReference type="EC" id="2.7.4.7" evidence="6"/>
<dbReference type="GO" id="GO:0005829">
    <property type="term" value="C:cytosol"/>
    <property type="evidence" value="ECO:0007669"/>
    <property type="project" value="TreeGrafter"/>
</dbReference>
<evidence type="ECO:0000256" key="8">
    <source>
        <dbReference type="ARBA" id="ARBA00022679"/>
    </source>
</evidence>
<dbReference type="PANTHER" id="PTHR20858">
    <property type="entry name" value="PHOSPHOMETHYLPYRIMIDINE KINASE"/>
    <property type="match status" value="1"/>
</dbReference>
<evidence type="ECO:0000256" key="1">
    <source>
        <dbReference type="ARBA" id="ARBA00000151"/>
    </source>
</evidence>
<dbReference type="Gene3D" id="3.40.1190.20">
    <property type="match status" value="1"/>
</dbReference>
<evidence type="ECO:0000256" key="2">
    <source>
        <dbReference type="ARBA" id="ARBA00000565"/>
    </source>
</evidence>
<dbReference type="SUPFAM" id="SSF53613">
    <property type="entry name" value="Ribokinase-like"/>
    <property type="match status" value="1"/>
</dbReference>
<evidence type="ECO:0000256" key="6">
    <source>
        <dbReference type="ARBA" id="ARBA00012963"/>
    </source>
</evidence>
<evidence type="ECO:0000256" key="10">
    <source>
        <dbReference type="ARBA" id="ARBA00022777"/>
    </source>
</evidence>
<evidence type="ECO:0000256" key="4">
    <source>
        <dbReference type="ARBA" id="ARBA00009879"/>
    </source>
</evidence>
<evidence type="ECO:0000256" key="7">
    <source>
        <dbReference type="ARBA" id="ARBA00019161"/>
    </source>
</evidence>
<reference evidence="18" key="2">
    <citation type="submission" date="2015-03" db="EMBL/GenBank/DDBJ databases">
        <title>Genome sequence of Paenibacillus beijingensis strain DSM 24997T.</title>
        <authorList>
            <person name="Kwak Y."/>
            <person name="Shin J.-H."/>
        </authorList>
    </citation>
    <scope>NUCLEOTIDE SEQUENCE [LARGE SCALE GENOMIC DNA]</scope>
    <source>
        <strain evidence="18">DSM 24997</strain>
    </source>
</reference>
<dbReference type="InterPro" id="IPR029056">
    <property type="entry name" value="Ribokinase-like"/>
</dbReference>
<keyword evidence="9" id="KW-0547">Nucleotide-binding</keyword>
<evidence type="ECO:0000256" key="9">
    <source>
        <dbReference type="ARBA" id="ARBA00022741"/>
    </source>
</evidence>
<dbReference type="NCBIfam" id="TIGR00097">
    <property type="entry name" value="HMP-P_kinase"/>
    <property type="match status" value="1"/>
</dbReference>
<dbReference type="GO" id="GO:0005524">
    <property type="term" value="F:ATP binding"/>
    <property type="evidence" value="ECO:0007669"/>
    <property type="project" value="UniProtKB-KW"/>
</dbReference>
<comment type="catalytic activity">
    <reaction evidence="1">
        <text>4-amino-5-hydroxymethyl-2-methylpyrimidine + ATP = 4-amino-2-methyl-5-(phosphooxymethyl)pyrimidine + ADP + H(+)</text>
        <dbReference type="Rhea" id="RHEA:23096"/>
        <dbReference type="ChEBI" id="CHEBI:15378"/>
        <dbReference type="ChEBI" id="CHEBI:16892"/>
        <dbReference type="ChEBI" id="CHEBI:30616"/>
        <dbReference type="ChEBI" id="CHEBI:58354"/>
        <dbReference type="ChEBI" id="CHEBI:456216"/>
        <dbReference type="EC" id="2.7.1.49"/>
    </reaction>
</comment>
<comment type="pathway">
    <text evidence="3">Cofactor biosynthesis; thiamine diphosphate biosynthesis; 4-amino-2-methyl-5-diphosphomethylpyrimidine from 5-amino-1-(5-phospho-D-ribosyl)imidazole: step 3/3.</text>
</comment>
<evidence type="ECO:0000256" key="12">
    <source>
        <dbReference type="ARBA" id="ARBA00022977"/>
    </source>
</evidence>
<evidence type="ECO:0000256" key="14">
    <source>
        <dbReference type="ARBA" id="ARBA00042102"/>
    </source>
</evidence>
<dbReference type="RefSeq" id="WP_045669042.1">
    <property type="nucleotide sequence ID" value="NZ_CP011058.1"/>
</dbReference>
<sequence>MSAAAVIPRAGRVPIALTIAGSDSGGGAGIQADLKTFQELGVFGTSAITGLTAQNSVGVHGIWPAPVSSVEAQIEAVLSDIGTDAVKTGMLCSVEIVKLTARLLRKYRSSHIVVDPVTLSKHGSALLEGDAVSAMCTELLPLAELVTPNIPEACLLLGWQESDIRSVSAMTEAARSLLQYGPRHVLLKGGHLDDQAANETAIDVLVSQEDPSRHLLFSAPRIATVHTHGTGCTTASAITAFLALGMQMEEAVGSAKRFTHQAISSAVPLGAGIGSLWHAAHRTL</sequence>
<proteinExistence type="inferred from homology"/>
<gene>
    <name evidence="17" type="ORF">VN24_01910</name>
</gene>
<dbReference type="OrthoDB" id="9810880at2"/>
<dbReference type="HOGENOM" id="CLU_020520_0_0_9"/>
<dbReference type="EMBL" id="CP011058">
    <property type="protein sequence ID" value="AJY73607.1"/>
    <property type="molecule type" value="Genomic_DNA"/>
</dbReference>
<dbReference type="PATRIC" id="fig|1126833.4.peg.421"/>
<dbReference type="PANTHER" id="PTHR20858:SF17">
    <property type="entry name" value="HYDROXYMETHYLPYRIMIDINE_PHOSPHOMETHYLPYRIMIDINE KINASE THI20-RELATED"/>
    <property type="match status" value="1"/>
</dbReference>
<comment type="catalytic activity">
    <reaction evidence="2">
        <text>4-amino-2-methyl-5-(phosphooxymethyl)pyrimidine + ATP = 4-amino-2-methyl-5-(diphosphooxymethyl)pyrimidine + ADP</text>
        <dbReference type="Rhea" id="RHEA:19893"/>
        <dbReference type="ChEBI" id="CHEBI:30616"/>
        <dbReference type="ChEBI" id="CHEBI:57841"/>
        <dbReference type="ChEBI" id="CHEBI:58354"/>
        <dbReference type="ChEBI" id="CHEBI:456216"/>
        <dbReference type="EC" id="2.7.4.7"/>
    </reaction>
</comment>
<keyword evidence="8" id="KW-0808">Transferase</keyword>
<evidence type="ECO:0000259" key="16">
    <source>
        <dbReference type="Pfam" id="PF08543"/>
    </source>
</evidence>
<accession>A0A0D5NF73</accession>
<feature type="domain" description="Pyridoxamine kinase/Phosphomethylpyrimidine kinase" evidence="16">
    <location>
        <begin position="23"/>
        <end position="276"/>
    </location>
</feature>
<dbReference type="AlphaFoldDB" id="A0A0D5NF73"/>
<dbReference type="KEGG" id="pbj:VN24_01910"/>
<name>A0A0D5NF73_9BACL</name>
<dbReference type="GO" id="GO:0009228">
    <property type="term" value="P:thiamine biosynthetic process"/>
    <property type="evidence" value="ECO:0007669"/>
    <property type="project" value="UniProtKB-KW"/>
</dbReference>
<comment type="pathway">
    <text evidence="13">Cofactor biosynthesis; thiamine diphosphate biosynthesis; 4-amino-2-methyl-5-diphosphomethylpyrimidine from 5-amino-1-(5-phospho-D-ribosyl)imidazole: step 2/3.</text>
</comment>
<dbReference type="CDD" id="cd01169">
    <property type="entry name" value="HMPP_kinase"/>
    <property type="match status" value="1"/>
</dbReference>
<dbReference type="STRING" id="1126833.VN24_01910"/>
<keyword evidence="12" id="KW-0784">Thiamine biosynthesis</keyword>
<dbReference type="FunFam" id="3.40.1190.20:FF:000003">
    <property type="entry name" value="Phosphomethylpyrimidine kinase ThiD"/>
    <property type="match status" value="1"/>
</dbReference>
<dbReference type="GO" id="GO:0008902">
    <property type="term" value="F:hydroxymethylpyrimidine kinase activity"/>
    <property type="evidence" value="ECO:0007669"/>
    <property type="project" value="UniProtKB-EC"/>
</dbReference>
<reference evidence="17 18" key="1">
    <citation type="journal article" date="2015" name="J. Biotechnol.">
        <title>Complete genome sequence of Paenibacillus beijingensis 7188(T) (=DSM 24997(T)), a novel rhizobacterium from jujube garden soil.</title>
        <authorList>
            <person name="Kwak Y."/>
            <person name="Shin J.H."/>
        </authorList>
    </citation>
    <scope>NUCLEOTIDE SEQUENCE [LARGE SCALE GENOMIC DNA]</scope>
    <source>
        <strain evidence="17 18">DSM 24997</strain>
    </source>
</reference>
<dbReference type="Proteomes" id="UP000032633">
    <property type="component" value="Chromosome"/>
</dbReference>
<dbReference type="Pfam" id="PF08543">
    <property type="entry name" value="Phos_pyr_kin"/>
    <property type="match status" value="1"/>
</dbReference>
<evidence type="ECO:0000313" key="18">
    <source>
        <dbReference type="Proteomes" id="UP000032633"/>
    </source>
</evidence>
<keyword evidence="10 17" id="KW-0418">Kinase</keyword>
<protein>
    <recommendedName>
        <fullName evidence="7">Hydroxymethylpyrimidine/phosphomethylpyrimidine kinase</fullName>
        <ecNumber evidence="5">2.7.1.49</ecNumber>
        <ecNumber evidence="6">2.7.4.7</ecNumber>
    </recommendedName>
    <alternativeName>
        <fullName evidence="14">Hydroxymethylpyrimidine kinase</fullName>
    </alternativeName>
    <alternativeName>
        <fullName evidence="15">Hydroxymethylpyrimidine phosphate kinase</fullName>
    </alternativeName>
</protein>
<evidence type="ECO:0000313" key="17">
    <source>
        <dbReference type="EMBL" id="AJY73607.1"/>
    </source>
</evidence>